<accession>B3E1D6</accession>
<protein>
    <submittedName>
        <fullName evidence="1">Uncharacterized protein</fullName>
    </submittedName>
</protein>
<organism evidence="1 2">
    <name type="scientific">Methylacidiphilum infernorum (isolate V4)</name>
    <name type="common">Methylokorus infernorum (strain V4)</name>
    <dbReference type="NCBI Taxonomy" id="481448"/>
    <lineage>
        <taxon>Bacteria</taxon>
        <taxon>Pseudomonadati</taxon>
        <taxon>Verrucomicrobiota</taxon>
        <taxon>Methylacidiphilae</taxon>
        <taxon>Methylacidiphilales</taxon>
        <taxon>Methylacidiphilaceae</taxon>
        <taxon>Methylacidiphilum (ex Ratnadevi et al. 2023)</taxon>
    </lineage>
</organism>
<evidence type="ECO:0000313" key="2">
    <source>
        <dbReference type="Proteomes" id="UP000009149"/>
    </source>
</evidence>
<dbReference type="Proteomes" id="UP000009149">
    <property type="component" value="Chromosome"/>
</dbReference>
<name>B3E1D6_METI4</name>
<gene>
    <name evidence="1" type="ordered locus">Minf_0877</name>
</gene>
<proteinExistence type="predicted"/>
<dbReference type="RefSeq" id="WP_012463214.1">
    <property type="nucleotide sequence ID" value="NC_010794.1"/>
</dbReference>
<sequence length="75" mass="8687">MPFYPRLLKRQAGAIESPREMLSTQLKDTFNDRDGNRLKLWNGQANADCKRQVHCQLVFPKIGPAIVKMLLKRYA</sequence>
<dbReference type="KEGG" id="min:Minf_0877"/>
<evidence type="ECO:0000313" key="1">
    <source>
        <dbReference type="EMBL" id="ACD82932.1"/>
    </source>
</evidence>
<dbReference type="AlphaFoldDB" id="B3E1D6"/>
<dbReference type="HOGENOM" id="CLU_2666887_0_0_0"/>
<reference evidence="1 2" key="1">
    <citation type="journal article" date="2008" name="Biol. Direct">
        <title>Complete genome sequence of the extremely acidophilic methanotroph isolate V4, Methylacidiphilum infernorum, a representative of the bacterial phylum Verrucomicrobia.</title>
        <authorList>
            <person name="Hou S."/>
            <person name="Makarova K.S."/>
            <person name="Saw J.H."/>
            <person name="Senin P."/>
            <person name="Ly B.V."/>
            <person name="Zhou Z."/>
            <person name="Ren Y."/>
            <person name="Wang J."/>
            <person name="Galperin M.Y."/>
            <person name="Omelchenko M.V."/>
            <person name="Wolf Y.I."/>
            <person name="Yutin N."/>
            <person name="Koonin E.V."/>
            <person name="Stott M.B."/>
            <person name="Mountain B.W."/>
            <person name="Crowe M.A."/>
            <person name="Smirnova A.V."/>
            <person name="Dunfield P.F."/>
            <person name="Feng L."/>
            <person name="Wang L."/>
            <person name="Alam M."/>
        </authorList>
    </citation>
    <scope>NUCLEOTIDE SEQUENCE [LARGE SCALE GENOMIC DNA]</scope>
    <source>
        <strain evidence="2">Isolate V4</strain>
    </source>
</reference>
<dbReference type="STRING" id="481448.Minf_0877"/>
<dbReference type="EMBL" id="CP000975">
    <property type="protein sequence ID" value="ACD82932.1"/>
    <property type="molecule type" value="Genomic_DNA"/>
</dbReference>